<reference evidence="2" key="1">
    <citation type="journal article" date="2023" name="Mol. Phylogenet. Evol.">
        <title>Genome-scale phylogeny and comparative genomics of the fungal order Sordariales.</title>
        <authorList>
            <person name="Hensen N."/>
            <person name="Bonometti L."/>
            <person name="Westerberg I."/>
            <person name="Brannstrom I.O."/>
            <person name="Guillou S."/>
            <person name="Cros-Aarteil S."/>
            <person name="Calhoun S."/>
            <person name="Haridas S."/>
            <person name="Kuo A."/>
            <person name="Mondo S."/>
            <person name="Pangilinan J."/>
            <person name="Riley R."/>
            <person name="LaButti K."/>
            <person name="Andreopoulos B."/>
            <person name="Lipzen A."/>
            <person name="Chen C."/>
            <person name="Yan M."/>
            <person name="Daum C."/>
            <person name="Ng V."/>
            <person name="Clum A."/>
            <person name="Steindorff A."/>
            <person name="Ohm R.A."/>
            <person name="Martin F."/>
            <person name="Silar P."/>
            <person name="Natvig D.O."/>
            <person name="Lalanne C."/>
            <person name="Gautier V."/>
            <person name="Ament-Velasquez S.L."/>
            <person name="Kruys A."/>
            <person name="Hutchinson M.I."/>
            <person name="Powell A.J."/>
            <person name="Barry K."/>
            <person name="Miller A.N."/>
            <person name="Grigoriev I.V."/>
            <person name="Debuchy R."/>
            <person name="Gladieux P."/>
            <person name="Hiltunen Thoren M."/>
            <person name="Johannesson H."/>
        </authorList>
    </citation>
    <scope>NUCLEOTIDE SEQUENCE</scope>
    <source>
        <strain evidence="2">FGSC 1904</strain>
    </source>
</reference>
<feature type="region of interest" description="Disordered" evidence="1">
    <location>
        <begin position="174"/>
        <end position="211"/>
    </location>
</feature>
<evidence type="ECO:0000313" key="2">
    <source>
        <dbReference type="EMBL" id="KAK3399405.1"/>
    </source>
</evidence>
<organism evidence="2 3">
    <name type="scientific">Sordaria brevicollis</name>
    <dbReference type="NCBI Taxonomy" id="83679"/>
    <lineage>
        <taxon>Eukaryota</taxon>
        <taxon>Fungi</taxon>
        <taxon>Dikarya</taxon>
        <taxon>Ascomycota</taxon>
        <taxon>Pezizomycotina</taxon>
        <taxon>Sordariomycetes</taxon>
        <taxon>Sordariomycetidae</taxon>
        <taxon>Sordariales</taxon>
        <taxon>Sordariaceae</taxon>
        <taxon>Sordaria</taxon>
    </lineage>
</organism>
<accession>A0AAE0PH48</accession>
<dbReference type="EMBL" id="JAUTDP010000005">
    <property type="protein sequence ID" value="KAK3399405.1"/>
    <property type="molecule type" value="Genomic_DNA"/>
</dbReference>
<name>A0AAE0PH48_SORBR</name>
<dbReference type="AlphaFoldDB" id="A0AAE0PH48"/>
<gene>
    <name evidence="2" type="ORF">B0T20DRAFT_392416</name>
</gene>
<reference evidence="2" key="2">
    <citation type="submission" date="2023-07" db="EMBL/GenBank/DDBJ databases">
        <authorList>
            <consortium name="Lawrence Berkeley National Laboratory"/>
            <person name="Haridas S."/>
            <person name="Hensen N."/>
            <person name="Bonometti L."/>
            <person name="Westerberg I."/>
            <person name="Brannstrom I.O."/>
            <person name="Guillou S."/>
            <person name="Cros-Aarteil S."/>
            <person name="Calhoun S."/>
            <person name="Kuo A."/>
            <person name="Mondo S."/>
            <person name="Pangilinan J."/>
            <person name="Riley R."/>
            <person name="LaButti K."/>
            <person name="Andreopoulos B."/>
            <person name="Lipzen A."/>
            <person name="Chen C."/>
            <person name="Yanf M."/>
            <person name="Daum C."/>
            <person name="Ng V."/>
            <person name="Clum A."/>
            <person name="Steindorff A."/>
            <person name="Ohm R."/>
            <person name="Martin F."/>
            <person name="Silar P."/>
            <person name="Natvig D."/>
            <person name="Lalanne C."/>
            <person name="Gautier V."/>
            <person name="Ament-velasquez S.L."/>
            <person name="Kruys A."/>
            <person name="Hutchinson M.I."/>
            <person name="Powell A.J."/>
            <person name="Barry K."/>
            <person name="Miller A.N."/>
            <person name="Grigoriev I.V."/>
            <person name="Debuchy R."/>
            <person name="Gladieux P."/>
            <person name="Thoren M.H."/>
            <person name="Johannesson H."/>
        </authorList>
    </citation>
    <scope>NUCLEOTIDE SEQUENCE</scope>
    <source>
        <strain evidence="2">FGSC 1904</strain>
    </source>
</reference>
<evidence type="ECO:0000256" key="1">
    <source>
        <dbReference type="SAM" id="MobiDB-lite"/>
    </source>
</evidence>
<keyword evidence="3" id="KW-1185">Reference proteome</keyword>
<proteinExistence type="predicted"/>
<evidence type="ECO:0000313" key="3">
    <source>
        <dbReference type="Proteomes" id="UP001281003"/>
    </source>
</evidence>
<protein>
    <submittedName>
        <fullName evidence="2">Uncharacterized protein</fullName>
    </submittedName>
</protein>
<dbReference type="Proteomes" id="UP001281003">
    <property type="component" value="Unassembled WGS sequence"/>
</dbReference>
<comment type="caution">
    <text evidence="2">The sequence shown here is derived from an EMBL/GenBank/DDBJ whole genome shotgun (WGS) entry which is preliminary data.</text>
</comment>
<sequence>MSVGIGGPSRRLVRRFAGGAWPQPMGADNDTDIGSLVDLEQAKLSNQRQQPLNIEAHYHQKFQVQVDNQQAGAGTHAALGLRLRPNGTVHETLQYALANQGQRIAIPHEQRNHPAVRILFEINAQHAQLAQPIREADEVLLATNRKNMALSTNALVGLRKQAGAPGPASIIVATKRRRHESSRSSSNLPREKEHAPVVTGGCQKRQASSAAGAERMASASALASASVVRRRKLLLQLRRLRRRQLRGFLRRRVNRLRRMVRSWRGTAALIIAVVPLAETGARLQVVSEALKQVDAHSGRPFVMLSANLLRSQSEFDNTWCIQWQGHTDKAWGSS</sequence>